<dbReference type="AlphaFoldDB" id="A0A8K0K0H0"/>
<protein>
    <submittedName>
        <fullName evidence="1">Uncharacterized protein</fullName>
    </submittedName>
</protein>
<keyword evidence="2" id="KW-1185">Reference proteome</keyword>
<name>A0A8K0K0H0_LADFU</name>
<evidence type="ECO:0000313" key="2">
    <source>
        <dbReference type="Proteomes" id="UP000792457"/>
    </source>
</evidence>
<reference evidence="1" key="2">
    <citation type="submission" date="2017-10" db="EMBL/GenBank/DDBJ databases">
        <title>Ladona fulva Genome sequencing and assembly.</title>
        <authorList>
            <person name="Murali S."/>
            <person name="Richards S."/>
            <person name="Bandaranaike D."/>
            <person name="Bellair M."/>
            <person name="Blankenburg K."/>
            <person name="Chao H."/>
            <person name="Dinh H."/>
            <person name="Doddapaneni H."/>
            <person name="Dugan-Rocha S."/>
            <person name="Elkadiri S."/>
            <person name="Gnanaolivu R."/>
            <person name="Hernandez B."/>
            <person name="Skinner E."/>
            <person name="Javaid M."/>
            <person name="Lee S."/>
            <person name="Li M."/>
            <person name="Ming W."/>
            <person name="Munidasa M."/>
            <person name="Muniz J."/>
            <person name="Nguyen L."/>
            <person name="Hughes D."/>
            <person name="Osuji N."/>
            <person name="Pu L.-L."/>
            <person name="Puazo M."/>
            <person name="Qu C."/>
            <person name="Quiroz J."/>
            <person name="Raj R."/>
            <person name="Weissenberger G."/>
            <person name="Xin Y."/>
            <person name="Zou X."/>
            <person name="Han Y."/>
            <person name="Worley K."/>
            <person name="Muzny D."/>
            <person name="Gibbs R."/>
        </authorList>
    </citation>
    <scope>NUCLEOTIDE SEQUENCE</scope>
    <source>
        <strain evidence="1">Sampled in the wild</strain>
    </source>
</reference>
<proteinExistence type="predicted"/>
<sequence>MLPDELKDAEPALMYDSVYVFAIGLQTLEQSHALRLSNVSCEEELPWDGGLSLINYINSMLKNC</sequence>
<gene>
    <name evidence="1" type="ORF">J437_LFUL005412</name>
</gene>
<dbReference type="OrthoDB" id="5984008at2759"/>
<dbReference type="EMBL" id="KZ308265">
    <property type="protein sequence ID" value="KAG8226051.1"/>
    <property type="molecule type" value="Genomic_DNA"/>
</dbReference>
<reference evidence="1" key="1">
    <citation type="submission" date="2013-04" db="EMBL/GenBank/DDBJ databases">
        <authorList>
            <person name="Qu J."/>
            <person name="Murali S.C."/>
            <person name="Bandaranaike D."/>
            <person name="Bellair M."/>
            <person name="Blankenburg K."/>
            <person name="Chao H."/>
            <person name="Dinh H."/>
            <person name="Doddapaneni H."/>
            <person name="Downs B."/>
            <person name="Dugan-Rocha S."/>
            <person name="Elkadiri S."/>
            <person name="Gnanaolivu R.D."/>
            <person name="Hernandez B."/>
            <person name="Javaid M."/>
            <person name="Jayaseelan J.C."/>
            <person name="Lee S."/>
            <person name="Li M."/>
            <person name="Ming W."/>
            <person name="Munidasa M."/>
            <person name="Muniz J."/>
            <person name="Nguyen L."/>
            <person name="Ongeri F."/>
            <person name="Osuji N."/>
            <person name="Pu L.-L."/>
            <person name="Puazo M."/>
            <person name="Qu C."/>
            <person name="Quiroz J."/>
            <person name="Raj R."/>
            <person name="Weissenberger G."/>
            <person name="Xin Y."/>
            <person name="Zou X."/>
            <person name="Han Y."/>
            <person name="Richards S."/>
            <person name="Worley K."/>
            <person name="Muzny D."/>
            <person name="Gibbs R."/>
        </authorList>
    </citation>
    <scope>NUCLEOTIDE SEQUENCE</scope>
    <source>
        <strain evidence="1">Sampled in the wild</strain>
    </source>
</reference>
<organism evidence="1 2">
    <name type="scientific">Ladona fulva</name>
    <name type="common">Scarce chaser dragonfly</name>
    <name type="synonym">Libellula fulva</name>
    <dbReference type="NCBI Taxonomy" id="123851"/>
    <lineage>
        <taxon>Eukaryota</taxon>
        <taxon>Metazoa</taxon>
        <taxon>Ecdysozoa</taxon>
        <taxon>Arthropoda</taxon>
        <taxon>Hexapoda</taxon>
        <taxon>Insecta</taxon>
        <taxon>Pterygota</taxon>
        <taxon>Palaeoptera</taxon>
        <taxon>Odonata</taxon>
        <taxon>Epiprocta</taxon>
        <taxon>Anisoptera</taxon>
        <taxon>Libelluloidea</taxon>
        <taxon>Libellulidae</taxon>
        <taxon>Ladona</taxon>
    </lineage>
</organism>
<dbReference type="Proteomes" id="UP000792457">
    <property type="component" value="Unassembled WGS sequence"/>
</dbReference>
<dbReference type="Gene3D" id="3.40.50.2300">
    <property type="match status" value="1"/>
</dbReference>
<evidence type="ECO:0000313" key="1">
    <source>
        <dbReference type="EMBL" id="KAG8226051.1"/>
    </source>
</evidence>
<comment type="caution">
    <text evidence="1">The sequence shown here is derived from an EMBL/GenBank/DDBJ whole genome shotgun (WGS) entry which is preliminary data.</text>
</comment>
<accession>A0A8K0K0H0</accession>